<accession>A0A517PLT3</accession>
<protein>
    <submittedName>
        <fullName evidence="2">Uncharacterized protein</fullName>
    </submittedName>
</protein>
<keyword evidence="3" id="KW-1185">Reference proteome</keyword>
<feature type="region of interest" description="Disordered" evidence="1">
    <location>
        <begin position="125"/>
        <end position="165"/>
    </location>
</feature>
<dbReference type="EMBL" id="CP036266">
    <property type="protein sequence ID" value="QDT20324.1"/>
    <property type="molecule type" value="Genomic_DNA"/>
</dbReference>
<dbReference type="AlphaFoldDB" id="A0A517PLT3"/>
<dbReference type="RefSeq" id="WP_145182979.1">
    <property type="nucleotide sequence ID" value="NZ_CP036266.1"/>
</dbReference>
<evidence type="ECO:0000256" key="1">
    <source>
        <dbReference type="SAM" id="MobiDB-lite"/>
    </source>
</evidence>
<evidence type="ECO:0000313" key="3">
    <source>
        <dbReference type="Proteomes" id="UP000320421"/>
    </source>
</evidence>
<proteinExistence type="predicted"/>
<sequence>MKTVTLKMSMLLLGIITLFSAGHFLKAGPWYRNNNVYYWPGSYSPAIYSPWYGGYYTGNWGSPVDALGSRYQGMADLVRARGQAQVDHTKALVNYQDAQSKYIDNQKKLADTYVSVQKAQRAYNQQRAAEQKEREEQQEAARQKRVAENEKRRETGTPVYYEPGFTQTDTTLSASQLNPATGEIAWPEALMGEEYKDSRDKMQELFKLRDSTGATSEISQEIYDEAQVMKNQLRGQIRDMVPNDYLSARRFIEGLANMGQKTVNS</sequence>
<reference evidence="2 3" key="1">
    <citation type="submission" date="2019-02" db="EMBL/GenBank/DDBJ databases">
        <title>Deep-cultivation of Planctomycetes and their phenomic and genomic characterization uncovers novel biology.</title>
        <authorList>
            <person name="Wiegand S."/>
            <person name="Jogler M."/>
            <person name="Boedeker C."/>
            <person name="Pinto D."/>
            <person name="Vollmers J."/>
            <person name="Rivas-Marin E."/>
            <person name="Kohn T."/>
            <person name="Peeters S.H."/>
            <person name="Heuer A."/>
            <person name="Rast P."/>
            <person name="Oberbeckmann S."/>
            <person name="Bunk B."/>
            <person name="Jeske O."/>
            <person name="Meyerdierks A."/>
            <person name="Storesund J.E."/>
            <person name="Kallscheuer N."/>
            <person name="Luecker S."/>
            <person name="Lage O.M."/>
            <person name="Pohl T."/>
            <person name="Merkel B.J."/>
            <person name="Hornburger P."/>
            <person name="Mueller R.-W."/>
            <person name="Bruemmer F."/>
            <person name="Labrenz M."/>
            <person name="Spormann A.M."/>
            <person name="Op den Camp H."/>
            <person name="Overmann J."/>
            <person name="Amann R."/>
            <person name="Jetten M.S.M."/>
            <person name="Mascher T."/>
            <person name="Medema M.H."/>
            <person name="Devos D.P."/>
            <person name="Kaster A.-K."/>
            <person name="Ovreas L."/>
            <person name="Rohde M."/>
            <person name="Galperin M.Y."/>
            <person name="Jogler C."/>
        </authorList>
    </citation>
    <scope>NUCLEOTIDE SEQUENCE [LARGE SCALE GENOMIC DNA]</scope>
    <source>
        <strain evidence="2 3">HG66A1</strain>
    </source>
</reference>
<dbReference type="Proteomes" id="UP000320421">
    <property type="component" value="Chromosome"/>
</dbReference>
<name>A0A517PLT3_9PLAN</name>
<evidence type="ECO:0000313" key="2">
    <source>
        <dbReference type="EMBL" id="QDT20324.1"/>
    </source>
</evidence>
<gene>
    <name evidence="2" type="ORF">HG66A1_21100</name>
</gene>
<feature type="compositionally biased region" description="Basic and acidic residues" evidence="1">
    <location>
        <begin position="129"/>
        <end position="155"/>
    </location>
</feature>
<organism evidence="2 3">
    <name type="scientific">Gimesia chilikensis</name>
    <dbReference type="NCBI Taxonomy" id="2605989"/>
    <lineage>
        <taxon>Bacteria</taxon>
        <taxon>Pseudomonadati</taxon>
        <taxon>Planctomycetota</taxon>
        <taxon>Planctomycetia</taxon>
        <taxon>Planctomycetales</taxon>
        <taxon>Planctomycetaceae</taxon>
        <taxon>Gimesia</taxon>
    </lineage>
</organism>
<dbReference type="OrthoDB" id="291789at2"/>